<evidence type="ECO:0000313" key="6">
    <source>
        <dbReference type="Proteomes" id="UP000446866"/>
    </source>
</evidence>
<name>A0A845QK32_9FIRM</name>
<dbReference type="EMBL" id="QXWK01000009">
    <property type="protein sequence ID" value="NBH61113.1"/>
    <property type="molecule type" value="Genomic_DNA"/>
</dbReference>
<dbReference type="InterPro" id="IPR011335">
    <property type="entry name" value="Restrct_endonuc-II-like"/>
</dbReference>
<dbReference type="Gene3D" id="3.90.241.10">
    <property type="entry name" value="Foki Restriction Endonuclease, Chain A, domain 1"/>
    <property type="match status" value="1"/>
</dbReference>
<dbReference type="InterPro" id="IPR036390">
    <property type="entry name" value="WH_DNA-bd_sf"/>
</dbReference>
<dbReference type="InterPro" id="IPR031655">
    <property type="entry name" value="FokI_D3"/>
</dbReference>
<dbReference type="Pfam" id="PF16902">
    <property type="entry name" value="FokI_D3"/>
    <property type="match status" value="1"/>
</dbReference>
<dbReference type="AlphaFoldDB" id="A0A845QK32"/>
<evidence type="ECO:0000259" key="2">
    <source>
        <dbReference type="Pfam" id="PF02981"/>
    </source>
</evidence>
<dbReference type="Gene3D" id="3.40.91.30">
    <property type="match status" value="1"/>
</dbReference>
<dbReference type="InterPro" id="IPR015334">
    <property type="entry name" value="FokI_cleavage_dom"/>
</dbReference>
<comment type="caution">
    <text evidence="5">The sequence shown here is derived from an EMBL/GenBank/DDBJ whole genome shotgun (WGS) entry which is preliminary data.</text>
</comment>
<dbReference type="CDD" id="cd22327">
    <property type="entry name" value="FokI_nuclease-like"/>
    <property type="match status" value="1"/>
</dbReference>
<dbReference type="GO" id="GO:0009307">
    <property type="term" value="P:DNA restriction-modification system"/>
    <property type="evidence" value="ECO:0007669"/>
    <property type="project" value="InterPro"/>
</dbReference>
<evidence type="ECO:0000259" key="3">
    <source>
        <dbReference type="Pfam" id="PF09254"/>
    </source>
</evidence>
<dbReference type="GO" id="GO:0003677">
    <property type="term" value="F:DNA binding"/>
    <property type="evidence" value="ECO:0007669"/>
    <property type="project" value="InterPro"/>
</dbReference>
<accession>A0A845QK32</accession>
<dbReference type="Gene3D" id="1.10.10.10">
    <property type="entry name" value="Winged helix-like DNA-binding domain superfamily/Winged helix DNA-binding domain"/>
    <property type="match status" value="1"/>
</dbReference>
<feature type="domain" description="FokI recognition" evidence="2">
    <location>
        <begin position="13"/>
        <end position="146"/>
    </location>
</feature>
<evidence type="ECO:0000313" key="5">
    <source>
        <dbReference type="EMBL" id="NBH61113.1"/>
    </source>
</evidence>
<dbReference type="InterPro" id="IPR004233">
    <property type="entry name" value="FokI_D2"/>
</dbReference>
<dbReference type="InterPro" id="IPR036388">
    <property type="entry name" value="WH-like_DNA-bd_sf"/>
</dbReference>
<dbReference type="RefSeq" id="WP_160201395.1">
    <property type="nucleotide sequence ID" value="NZ_QXWK01000009.1"/>
</dbReference>
<feature type="domain" description="FokI D3" evidence="4">
    <location>
        <begin position="307"/>
        <end position="372"/>
    </location>
</feature>
<protein>
    <recommendedName>
        <fullName evidence="7">Restriction endonuclease</fullName>
    </recommendedName>
</protein>
<dbReference type="GO" id="GO:0009036">
    <property type="term" value="F:type II site-specific deoxyribonuclease activity"/>
    <property type="evidence" value="ECO:0007669"/>
    <property type="project" value="InterPro"/>
</dbReference>
<reference evidence="5 6" key="1">
    <citation type="submission" date="2018-08" db="EMBL/GenBank/DDBJ databases">
        <title>Murine metabolic-syndrome-specific gut microbial biobank.</title>
        <authorList>
            <person name="Liu C."/>
        </authorList>
    </citation>
    <scope>NUCLEOTIDE SEQUENCE [LARGE SCALE GENOMIC DNA]</scope>
    <source>
        <strain evidence="5 6">28</strain>
    </source>
</reference>
<feature type="domain" description="FokI cleavage" evidence="3">
    <location>
        <begin position="403"/>
        <end position="579"/>
    </location>
</feature>
<organism evidence="5 6">
    <name type="scientific">Anaerotruncus colihominis</name>
    <dbReference type="NCBI Taxonomy" id="169435"/>
    <lineage>
        <taxon>Bacteria</taxon>
        <taxon>Bacillati</taxon>
        <taxon>Bacillota</taxon>
        <taxon>Clostridia</taxon>
        <taxon>Eubacteriales</taxon>
        <taxon>Oscillospiraceae</taxon>
        <taxon>Anaerotruncus</taxon>
    </lineage>
</organism>
<dbReference type="Pfam" id="PF02981">
    <property type="entry name" value="FokI_D1"/>
    <property type="match status" value="1"/>
</dbReference>
<dbReference type="SUPFAM" id="SSF46785">
    <property type="entry name" value="Winged helix' DNA-binding domain"/>
    <property type="match status" value="3"/>
</dbReference>
<dbReference type="Proteomes" id="UP000446866">
    <property type="component" value="Unassembled WGS sequence"/>
</dbReference>
<dbReference type="InterPro" id="IPR004234">
    <property type="entry name" value="FokI_D1"/>
</dbReference>
<proteinExistence type="predicted"/>
<dbReference type="SUPFAM" id="SSF52980">
    <property type="entry name" value="Restriction endonuclease-like"/>
    <property type="match status" value="1"/>
</dbReference>
<dbReference type="CDD" id="cd00941">
    <property type="entry name" value="FokI_N"/>
    <property type="match status" value="1"/>
</dbReference>
<keyword evidence="6" id="KW-1185">Reference proteome</keyword>
<dbReference type="InterPro" id="IPR044945">
    <property type="entry name" value="FokI_dom_1_2"/>
</dbReference>
<evidence type="ECO:0000259" key="1">
    <source>
        <dbReference type="Pfam" id="PF02980"/>
    </source>
</evidence>
<sequence length="592" mass="67903">MIHIIPTQNIKFRTFGWVQDPSDFRSLCDIVAIFDNMSEKHFELKTQIIPSLIEERDGKSRFIEVLNSEPLCIKYADLVGTSFSPRSIARCNGIIQAAIPGQKRDFIGDWPADNFVRWAHALGFIQYDYQTDTFAISDSGLRLSQARTAGEELNEQENEILLTAVLSYPPAVRVLKLLAEDENTHLTKFELGSKLGFIGEDGFTSLPQSILIRTLAMTKSNKEKNKMKTDWDGSSDKYARMISKWLEKLGLVMQVPKQVSVNVNGQEFSETIGQAYMISAKGSSALNRVVGRSRHHRISKNVYYEMMATKGNDRELLRTRRTLVLKAIMEKGDYICAYEIKDYLALYNIAVAVETIQDDVRGLINIGLNIIIDEDEFLWNDNINDFILPLNQDLTRTDLLDVKEELREKLTHLSHEYLALIDLAYDSRQHRLFEMKTMELLIEECGYQGDHLGGSRRPDGICYTHNLYENYGIIIDTKAYKDGYNLPITQADEMERYIGDNAIRDTQRNPNKWWEHFSQDIRLFYFMFISGHFKGQYQDKINLLELNTGVCGAAIDIKKLLLTVNYYKAGIISHEDIASDFFQTTNDEADNS</sequence>
<feature type="domain" description="FokI recognition" evidence="1">
    <location>
        <begin position="157"/>
        <end position="292"/>
    </location>
</feature>
<evidence type="ECO:0008006" key="7">
    <source>
        <dbReference type="Google" id="ProtNLM"/>
    </source>
</evidence>
<dbReference type="Pfam" id="PF09254">
    <property type="entry name" value="FokI_cleav_dom"/>
    <property type="match status" value="1"/>
</dbReference>
<evidence type="ECO:0000259" key="4">
    <source>
        <dbReference type="Pfam" id="PF16902"/>
    </source>
</evidence>
<gene>
    <name evidence="5" type="ORF">D0435_05540</name>
</gene>
<dbReference type="Pfam" id="PF02980">
    <property type="entry name" value="FokI_dom_2"/>
    <property type="match status" value="1"/>
</dbReference>